<dbReference type="OrthoDB" id="9862430at2"/>
<evidence type="ECO:0000313" key="1">
    <source>
        <dbReference type="EMBL" id="TGN14880.1"/>
    </source>
</evidence>
<accession>A0A6H3NVD4</accession>
<organism evidence="1 2">
    <name type="scientific">Leptospira bandrabouensis</name>
    <dbReference type="NCBI Taxonomy" id="2484903"/>
    <lineage>
        <taxon>Bacteria</taxon>
        <taxon>Pseudomonadati</taxon>
        <taxon>Spirochaetota</taxon>
        <taxon>Spirochaetia</taxon>
        <taxon>Leptospirales</taxon>
        <taxon>Leptospiraceae</taxon>
        <taxon>Leptospira</taxon>
    </lineage>
</organism>
<dbReference type="Proteomes" id="UP000297649">
    <property type="component" value="Unassembled WGS sequence"/>
</dbReference>
<gene>
    <name evidence="1" type="ORF">EHR08_00815</name>
</gene>
<sequence>MRTPFFAVDGTYFQTFVRNKFSRKEIPTENDLPSEPMILNLCESSLTFFQFQEKNENAVGLVQISGR</sequence>
<evidence type="ECO:0000313" key="2">
    <source>
        <dbReference type="Proteomes" id="UP000297649"/>
    </source>
</evidence>
<comment type="caution">
    <text evidence="1">The sequence shown here is derived from an EMBL/GenBank/DDBJ whole genome shotgun (WGS) entry which is preliminary data.</text>
</comment>
<dbReference type="AlphaFoldDB" id="A0A6H3NVD4"/>
<dbReference type="EMBL" id="RQHU01000005">
    <property type="protein sequence ID" value="TGN14880.1"/>
    <property type="molecule type" value="Genomic_DNA"/>
</dbReference>
<proteinExistence type="predicted"/>
<reference evidence="1" key="1">
    <citation type="journal article" date="2019" name="PLoS Negl. Trop. Dis.">
        <title>Revisiting the worldwide diversity of Leptospira species in the environment.</title>
        <authorList>
            <person name="Vincent A.T."/>
            <person name="Schiettekatte O."/>
            <person name="Bourhy P."/>
            <person name="Veyrier F.J."/>
            <person name="Picardeau M."/>
        </authorList>
    </citation>
    <scope>NUCLEOTIDE SEQUENCE [LARGE SCALE GENOMIC DNA]</scope>
    <source>
        <strain evidence="1">201601109</strain>
    </source>
</reference>
<keyword evidence="2" id="KW-1185">Reference proteome</keyword>
<name>A0A6H3NVD4_9LEPT</name>
<protein>
    <submittedName>
        <fullName evidence="1">Uncharacterized protein</fullName>
    </submittedName>
</protein>